<sequence>MGLYQGVFLSTPIVTRTIGGTDPMILVKCIRKYKIGATSHTPFFFDEIMDCVRHHKHPRGTHVHAGISWSACSSTGGPHSNDGMSIVQAEDIRNDTEYACPVTIGTPGVTLTLDFDTGSSDFWVWSSEFRASRAELEEHRIYNPHKSGTAEPLPGAAWEISYGDGSHASGDVVLDTVTIGNIKIKRQAVEVSQHLSDQFLRGGSDGLLGLAFPKLNTVRPYQQKTPMQNMVEQGLVKEPIFSVKLDKHDSHGFYTFGYINENIRASKLYWQRVIIDNGWWEVASPY</sequence>
<dbReference type="PANTHER" id="PTHR47966:SF1">
    <property type="entry name" value="ASPARTYL PROTEINASE"/>
    <property type="match status" value="1"/>
</dbReference>
<evidence type="ECO:0000256" key="3">
    <source>
        <dbReference type="ARBA" id="ARBA00022750"/>
    </source>
</evidence>
<dbReference type="Pfam" id="PF00026">
    <property type="entry name" value="Asp"/>
    <property type="match status" value="1"/>
</dbReference>
<proteinExistence type="inferred from homology"/>
<comment type="similarity">
    <text evidence="1">Belongs to the peptidase A1 family.</text>
</comment>
<evidence type="ECO:0000256" key="2">
    <source>
        <dbReference type="ARBA" id="ARBA00022670"/>
    </source>
</evidence>
<evidence type="ECO:0000313" key="6">
    <source>
        <dbReference type="EMBL" id="CAE6465122.1"/>
    </source>
</evidence>
<protein>
    <recommendedName>
        <fullName evidence="5">Peptidase A1 domain-containing protein</fullName>
    </recommendedName>
</protein>
<feature type="domain" description="Peptidase A1" evidence="5">
    <location>
        <begin position="98"/>
        <end position="286"/>
    </location>
</feature>
<accession>A0A8H3BRX2</accession>
<evidence type="ECO:0000256" key="4">
    <source>
        <dbReference type="ARBA" id="ARBA00022801"/>
    </source>
</evidence>
<keyword evidence="4" id="KW-0378">Hydrolase</keyword>
<comment type="caution">
    <text evidence="6">The sequence shown here is derived from an EMBL/GenBank/DDBJ whole genome shotgun (WGS) entry which is preliminary data.</text>
</comment>
<dbReference type="GO" id="GO:0004190">
    <property type="term" value="F:aspartic-type endopeptidase activity"/>
    <property type="evidence" value="ECO:0007669"/>
    <property type="project" value="UniProtKB-KW"/>
</dbReference>
<dbReference type="SUPFAM" id="SSF50630">
    <property type="entry name" value="Acid proteases"/>
    <property type="match status" value="1"/>
</dbReference>
<dbReference type="Gene3D" id="2.40.70.10">
    <property type="entry name" value="Acid Proteases"/>
    <property type="match status" value="1"/>
</dbReference>
<keyword evidence="3" id="KW-0064">Aspartyl protease</keyword>
<dbReference type="FunFam" id="2.40.70.10:FF:000026">
    <property type="entry name" value="Endothiapepsin"/>
    <property type="match status" value="1"/>
</dbReference>
<dbReference type="PANTHER" id="PTHR47966">
    <property type="entry name" value="BETA-SITE APP-CLEAVING ENZYME, ISOFORM A-RELATED"/>
    <property type="match status" value="1"/>
</dbReference>
<dbReference type="InterPro" id="IPR033121">
    <property type="entry name" value="PEPTIDASE_A1"/>
</dbReference>
<evidence type="ECO:0000259" key="5">
    <source>
        <dbReference type="PROSITE" id="PS51767"/>
    </source>
</evidence>
<evidence type="ECO:0000256" key="1">
    <source>
        <dbReference type="ARBA" id="ARBA00007447"/>
    </source>
</evidence>
<evidence type="ECO:0000313" key="7">
    <source>
        <dbReference type="Proteomes" id="UP000663853"/>
    </source>
</evidence>
<dbReference type="InterPro" id="IPR001461">
    <property type="entry name" value="Aspartic_peptidase_A1"/>
</dbReference>
<name>A0A8H3BRX2_9AGAM</name>
<keyword evidence="2" id="KW-0645">Protease</keyword>
<dbReference type="InterPro" id="IPR021109">
    <property type="entry name" value="Peptidase_aspartic_dom_sf"/>
</dbReference>
<dbReference type="GO" id="GO:0006508">
    <property type="term" value="P:proteolysis"/>
    <property type="evidence" value="ECO:0007669"/>
    <property type="project" value="UniProtKB-KW"/>
</dbReference>
<dbReference type="EMBL" id="CAJMXA010001581">
    <property type="protein sequence ID" value="CAE6465122.1"/>
    <property type="molecule type" value="Genomic_DNA"/>
</dbReference>
<dbReference type="Proteomes" id="UP000663853">
    <property type="component" value="Unassembled WGS sequence"/>
</dbReference>
<dbReference type="AlphaFoldDB" id="A0A8H3BRX2"/>
<gene>
    <name evidence="6" type="ORF">RDB_LOCUS67318</name>
</gene>
<dbReference type="PROSITE" id="PS51767">
    <property type="entry name" value="PEPTIDASE_A1"/>
    <property type="match status" value="1"/>
</dbReference>
<organism evidence="6 7">
    <name type="scientific">Rhizoctonia solani</name>
    <dbReference type="NCBI Taxonomy" id="456999"/>
    <lineage>
        <taxon>Eukaryota</taxon>
        <taxon>Fungi</taxon>
        <taxon>Dikarya</taxon>
        <taxon>Basidiomycota</taxon>
        <taxon>Agaricomycotina</taxon>
        <taxon>Agaricomycetes</taxon>
        <taxon>Cantharellales</taxon>
        <taxon>Ceratobasidiaceae</taxon>
        <taxon>Rhizoctonia</taxon>
    </lineage>
</organism>
<reference evidence="6" key="1">
    <citation type="submission" date="2021-01" db="EMBL/GenBank/DDBJ databases">
        <authorList>
            <person name="Kaushik A."/>
        </authorList>
    </citation>
    <scope>NUCLEOTIDE SEQUENCE</scope>
    <source>
        <strain evidence="6">AG6-10EEA</strain>
    </source>
</reference>